<feature type="transmembrane region" description="Helical" evidence="6">
    <location>
        <begin position="156"/>
        <end position="179"/>
    </location>
</feature>
<evidence type="ECO:0000313" key="8">
    <source>
        <dbReference type="EMBL" id="MFD1233282.1"/>
    </source>
</evidence>
<keyword evidence="2" id="KW-0813">Transport</keyword>
<evidence type="ECO:0000256" key="3">
    <source>
        <dbReference type="ARBA" id="ARBA00022692"/>
    </source>
</evidence>
<feature type="domain" description="Major facilitator superfamily (MFS) profile" evidence="7">
    <location>
        <begin position="254"/>
        <end position="446"/>
    </location>
</feature>
<comment type="subcellular location">
    <subcellularLocation>
        <location evidence="1">Cell membrane</location>
        <topology evidence="1">Multi-pass membrane protein</topology>
    </subcellularLocation>
</comment>
<feature type="transmembrane region" description="Helical" evidence="6">
    <location>
        <begin position="63"/>
        <end position="83"/>
    </location>
</feature>
<keyword evidence="3 6" id="KW-0812">Transmembrane</keyword>
<comment type="caution">
    <text evidence="8">The sequence shown here is derived from an EMBL/GenBank/DDBJ whole genome shotgun (WGS) entry which is preliminary data.</text>
</comment>
<feature type="transmembrane region" description="Helical" evidence="6">
    <location>
        <begin position="118"/>
        <end position="144"/>
    </location>
</feature>
<dbReference type="SUPFAM" id="SSF103473">
    <property type="entry name" value="MFS general substrate transporter"/>
    <property type="match status" value="1"/>
</dbReference>
<evidence type="ECO:0000256" key="2">
    <source>
        <dbReference type="ARBA" id="ARBA00022448"/>
    </source>
</evidence>
<dbReference type="PANTHER" id="PTHR23519">
    <property type="entry name" value="AUTOPHAGY-RELATED PROTEIN 22"/>
    <property type="match status" value="1"/>
</dbReference>
<feature type="transmembrane region" description="Helical" evidence="6">
    <location>
        <begin position="409"/>
        <end position="428"/>
    </location>
</feature>
<evidence type="ECO:0000259" key="7">
    <source>
        <dbReference type="PROSITE" id="PS50850"/>
    </source>
</evidence>
<evidence type="ECO:0000256" key="5">
    <source>
        <dbReference type="ARBA" id="ARBA00023136"/>
    </source>
</evidence>
<feature type="transmembrane region" description="Helical" evidence="6">
    <location>
        <begin position="291"/>
        <end position="312"/>
    </location>
</feature>
<organism evidence="8 9">
    <name type="scientific">Pseudonocardia benzenivorans</name>
    <dbReference type="NCBI Taxonomy" id="228005"/>
    <lineage>
        <taxon>Bacteria</taxon>
        <taxon>Bacillati</taxon>
        <taxon>Actinomycetota</taxon>
        <taxon>Actinomycetes</taxon>
        <taxon>Pseudonocardiales</taxon>
        <taxon>Pseudonocardiaceae</taxon>
        <taxon>Pseudonocardia</taxon>
    </lineage>
</organism>
<dbReference type="PROSITE" id="PS50850">
    <property type="entry name" value="MFS"/>
    <property type="match status" value="1"/>
</dbReference>
<dbReference type="Gene3D" id="1.20.1250.20">
    <property type="entry name" value="MFS general substrate transporter like domains"/>
    <property type="match status" value="1"/>
</dbReference>
<dbReference type="InterPro" id="IPR024671">
    <property type="entry name" value="Atg22-like"/>
</dbReference>
<dbReference type="InterPro" id="IPR036259">
    <property type="entry name" value="MFS_trans_sf"/>
</dbReference>
<feature type="transmembrane region" description="Helical" evidence="6">
    <location>
        <begin position="344"/>
        <end position="366"/>
    </location>
</feature>
<feature type="transmembrane region" description="Helical" evidence="6">
    <location>
        <begin position="378"/>
        <end position="403"/>
    </location>
</feature>
<sequence>MSTAAPLEPPAPVRVPRRRVLAWGLWDSGSAAFNAVILTFVFSVYLTDSVGKDLPGSISANSWLGWSLGISGLFIALLAPVIGQRADGGRRKVSVGIWTAVTVASMAAMFAVRDDYHYLWLGLVLLSIGSVCFELASVSYNALLRQVSTPATIGRVSGFGWSMGYFGGIVLLLLVYVGLIAGEGGALGVGTGGGLNIRVVALVSAAWFALFAIPLFLTVPEPPARAREVRLGVVASYRRLFLDLRDLYRHAPHTVYFLGASALFRDGLAAIFTFGAVLAVTVYGIDPGDVLIFGVAANIVSAIGALTAGWIDDRVGPKAVVIGSLIGLLVFGTTLGLVSGPTMFWIFGLALCLFVGPAQASARTYMALLAPPGREAQLFGLYATTGRAVSFLAPTLVGAFTFWFGSDRAGIVGILVVLLAGLLAMWKVHPPERTGAQRPEPETADA</sequence>
<dbReference type="InterPro" id="IPR050495">
    <property type="entry name" value="ATG22/LtaA_families"/>
</dbReference>
<dbReference type="Proteomes" id="UP001597182">
    <property type="component" value="Unassembled WGS sequence"/>
</dbReference>
<dbReference type="InterPro" id="IPR020846">
    <property type="entry name" value="MFS_dom"/>
</dbReference>
<gene>
    <name evidence="8" type="ORF">ACFQ34_08320</name>
</gene>
<proteinExistence type="predicted"/>
<keyword evidence="5 6" id="KW-0472">Membrane</keyword>
<name>A0ABW3VDX1_9PSEU</name>
<evidence type="ECO:0000256" key="6">
    <source>
        <dbReference type="SAM" id="Phobius"/>
    </source>
</evidence>
<accession>A0ABW3VDX1</accession>
<keyword evidence="9" id="KW-1185">Reference proteome</keyword>
<feature type="transmembrane region" description="Helical" evidence="6">
    <location>
        <begin position="319"/>
        <end position="338"/>
    </location>
</feature>
<dbReference type="PRINTS" id="PR01036">
    <property type="entry name" value="TCRTETB"/>
</dbReference>
<dbReference type="Pfam" id="PF11700">
    <property type="entry name" value="ATG22"/>
    <property type="match status" value="1"/>
</dbReference>
<feature type="transmembrane region" description="Helical" evidence="6">
    <location>
        <begin position="267"/>
        <end position="285"/>
    </location>
</feature>
<protein>
    <submittedName>
        <fullName evidence="8">MFS transporter</fullName>
    </submittedName>
</protein>
<dbReference type="PANTHER" id="PTHR23519:SF1">
    <property type="entry name" value="AUTOPHAGY-RELATED PROTEIN 22"/>
    <property type="match status" value="1"/>
</dbReference>
<evidence type="ECO:0000256" key="4">
    <source>
        <dbReference type="ARBA" id="ARBA00022989"/>
    </source>
</evidence>
<dbReference type="RefSeq" id="WP_013675385.1">
    <property type="nucleotide sequence ID" value="NZ_BAABKS010000048.1"/>
</dbReference>
<keyword evidence="4 6" id="KW-1133">Transmembrane helix</keyword>
<dbReference type="EMBL" id="JBHTMB010000055">
    <property type="protein sequence ID" value="MFD1233282.1"/>
    <property type="molecule type" value="Genomic_DNA"/>
</dbReference>
<reference evidence="9" key="1">
    <citation type="journal article" date="2019" name="Int. J. Syst. Evol. Microbiol.">
        <title>The Global Catalogue of Microorganisms (GCM) 10K type strain sequencing project: providing services to taxonomists for standard genome sequencing and annotation.</title>
        <authorList>
            <consortium name="The Broad Institute Genomics Platform"/>
            <consortium name="The Broad Institute Genome Sequencing Center for Infectious Disease"/>
            <person name="Wu L."/>
            <person name="Ma J."/>
        </authorList>
    </citation>
    <scope>NUCLEOTIDE SEQUENCE [LARGE SCALE GENOMIC DNA]</scope>
    <source>
        <strain evidence="9">CCUG 49018</strain>
    </source>
</reference>
<evidence type="ECO:0000256" key="1">
    <source>
        <dbReference type="ARBA" id="ARBA00004651"/>
    </source>
</evidence>
<feature type="transmembrane region" description="Helical" evidence="6">
    <location>
        <begin position="199"/>
        <end position="217"/>
    </location>
</feature>
<feature type="transmembrane region" description="Helical" evidence="6">
    <location>
        <begin position="20"/>
        <end position="43"/>
    </location>
</feature>
<feature type="transmembrane region" description="Helical" evidence="6">
    <location>
        <begin position="95"/>
        <end position="112"/>
    </location>
</feature>
<evidence type="ECO:0000313" key="9">
    <source>
        <dbReference type="Proteomes" id="UP001597182"/>
    </source>
</evidence>